<name>A0A6N9UP59_9ACTN</name>
<feature type="domain" description="DUF317" evidence="2">
    <location>
        <begin position="52"/>
        <end position="107"/>
    </location>
</feature>
<evidence type="ECO:0000313" key="4">
    <source>
        <dbReference type="Proteomes" id="UP000469545"/>
    </source>
</evidence>
<proteinExistence type="predicted"/>
<reference evidence="3 4" key="1">
    <citation type="submission" date="2020-01" db="EMBL/GenBank/DDBJ databases">
        <title>Insect and environment-associated Actinomycetes.</title>
        <authorList>
            <person name="Currrie C."/>
            <person name="Chevrette M."/>
            <person name="Carlson C."/>
            <person name="Stubbendieck R."/>
            <person name="Wendt-Pienkowski E."/>
        </authorList>
    </citation>
    <scope>NUCLEOTIDE SEQUENCE [LARGE SCALE GENOMIC DNA]</scope>
    <source>
        <strain evidence="3 4">SID14172</strain>
    </source>
</reference>
<comment type="caution">
    <text evidence="3">The sequence shown here is derived from an EMBL/GenBank/DDBJ whole genome shotgun (WGS) entry which is preliminary data.</text>
</comment>
<evidence type="ECO:0000313" key="3">
    <source>
        <dbReference type="EMBL" id="NEB19651.1"/>
    </source>
</evidence>
<dbReference type="InterPro" id="IPR005523">
    <property type="entry name" value="DUF317_SPDY"/>
</dbReference>
<organism evidence="3 4">
    <name type="scientific">Streptomyces coelicoflavus</name>
    <dbReference type="NCBI Taxonomy" id="285562"/>
    <lineage>
        <taxon>Bacteria</taxon>
        <taxon>Bacillati</taxon>
        <taxon>Actinomycetota</taxon>
        <taxon>Actinomycetes</taxon>
        <taxon>Kitasatosporales</taxon>
        <taxon>Streptomycetaceae</taxon>
        <taxon>Streptomyces</taxon>
    </lineage>
</organism>
<evidence type="ECO:0000256" key="1">
    <source>
        <dbReference type="SAM" id="MobiDB-lite"/>
    </source>
</evidence>
<feature type="domain" description="DUF317" evidence="2">
    <location>
        <begin position="149"/>
        <end position="205"/>
    </location>
</feature>
<dbReference type="EMBL" id="JAAGMB010000543">
    <property type="protein sequence ID" value="NEB19651.1"/>
    <property type="molecule type" value="Genomic_DNA"/>
</dbReference>
<sequence length="289" mass="31809">MQFTTDEEQWREYHVAPRYLAGSSGVADPGFAPVSHWPHHHLDDGPCQLVVTSPDHRIRIGWFGDDYDLWKVTAADDAVSAPRWTAVFNHNTPAEIVLGLTAALADNWSEDSDRFLDRPSSYWAAGVTPLFNAGWKREAAEYGTVEIVSPDRQAGAVIDMRRNRTVTLWAGPTGWGTRAEATFTSGTPPHLIAATAAALVDPAPVVRTRRMIHPKVEPFVQLTPLEPDPPRAARAPTPLDVRRIAVTAALRRTSLSRHSTIQARISTHPPVPKPVRPGAATPILPRPHR</sequence>
<keyword evidence="4" id="KW-1185">Reference proteome</keyword>
<gene>
    <name evidence="3" type="ORF">G3I46_24680</name>
</gene>
<dbReference type="RefSeq" id="WP_164141922.1">
    <property type="nucleotide sequence ID" value="NZ_JAAGMB010000543.1"/>
</dbReference>
<feature type="region of interest" description="Disordered" evidence="1">
    <location>
        <begin position="266"/>
        <end position="289"/>
    </location>
</feature>
<protein>
    <submittedName>
        <fullName evidence="3">DUF317 domain-containing protein</fullName>
    </submittedName>
</protein>
<accession>A0A6N9UP59</accession>
<evidence type="ECO:0000259" key="2">
    <source>
        <dbReference type="Pfam" id="PF03771"/>
    </source>
</evidence>
<dbReference type="Proteomes" id="UP000469545">
    <property type="component" value="Unassembled WGS sequence"/>
</dbReference>
<dbReference type="AlphaFoldDB" id="A0A6N9UP59"/>
<dbReference type="Pfam" id="PF03771">
    <property type="entry name" value="SPDY"/>
    <property type="match status" value="2"/>
</dbReference>